<evidence type="ECO:0000313" key="5">
    <source>
        <dbReference type="EMBL" id="GGB64837.1"/>
    </source>
</evidence>
<dbReference type="EMBL" id="BMJE01000001">
    <property type="protein sequence ID" value="GGB64837.1"/>
    <property type="molecule type" value="Genomic_DNA"/>
</dbReference>
<dbReference type="SUPFAM" id="SSF48403">
    <property type="entry name" value="Ankyrin repeat"/>
    <property type="match status" value="1"/>
</dbReference>
<dbReference type="Proteomes" id="UP000615760">
    <property type="component" value="Unassembled WGS sequence"/>
</dbReference>
<protein>
    <recommendedName>
        <fullName evidence="7">Ankyrin repeat domain-containing protein</fullName>
    </recommendedName>
</protein>
<feature type="signal peptide" evidence="4">
    <location>
        <begin position="1"/>
        <end position="21"/>
    </location>
</feature>
<evidence type="ECO:0000256" key="1">
    <source>
        <dbReference type="ARBA" id="ARBA00022737"/>
    </source>
</evidence>
<proteinExistence type="predicted"/>
<dbReference type="SMART" id="SM00248">
    <property type="entry name" value="ANK"/>
    <property type="match status" value="2"/>
</dbReference>
<evidence type="ECO:0000256" key="3">
    <source>
        <dbReference type="PROSITE-ProRule" id="PRU00023"/>
    </source>
</evidence>
<name>A0ABQ1JC50_9FLAO</name>
<dbReference type="PANTHER" id="PTHR24173">
    <property type="entry name" value="ANKYRIN REPEAT CONTAINING"/>
    <property type="match status" value="1"/>
</dbReference>
<feature type="repeat" description="ANK" evidence="3">
    <location>
        <begin position="70"/>
        <end position="102"/>
    </location>
</feature>
<evidence type="ECO:0000313" key="6">
    <source>
        <dbReference type="Proteomes" id="UP000615760"/>
    </source>
</evidence>
<dbReference type="PROSITE" id="PS50088">
    <property type="entry name" value="ANK_REPEAT"/>
    <property type="match status" value="1"/>
</dbReference>
<dbReference type="PROSITE" id="PS50297">
    <property type="entry name" value="ANK_REP_REGION"/>
    <property type="match status" value="1"/>
</dbReference>
<sequence>MKKTIVYLSLALVTLSSATFASTTNLETPQAVSAVNYLKVTPLAQAICKGDMVAVKKFIEYGVDVNEKSNGVTPLMLAARYNNVEAIKLLIENGARLKTEDKNGYTAVKYAEMSNATEAQAYLQKALDA</sequence>
<keyword evidence="2 3" id="KW-0040">ANK repeat</keyword>
<reference evidence="6" key="1">
    <citation type="journal article" date="2019" name="Int. J. Syst. Evol. Microbiol.">
        <title>The Global Catalogue of Microorganisms (GCM) 10K type strain sequencing project: providing services to taxonomists for standard genome sequencing and annotation.</title>
        <authorList>
            <consortium name="The Broad Institute Genomics Platform"/>
            <consortium name="The Broad Institute Genome Sequencing Center for Infectious Disease"/>
            <person name="Wu L."/>
            <person name="Ma J."/>
        </authorList>
    </citation>
    <scope>NUCLEOTIDE SEQUENCE [LARGE SCALE GENOMIC DNA]</scope>
    <source>
        <strain evidence="6">CGMCC 1.15461</strain>
    </source>
</reference>
<dbReference type="PANTHER" id="PTHR24173:SF74">
    <property type="entry name" value="ANKYRIN REPEAT DOMAIN-CONTAINING PROTEIN 16"/>
    <property type="match status" value="1"/>
</dbReference>
<keyword evidence="1" id="KW-0677">Repeat</keyword>
<dbReference type="Gene3D" id="1.25.40.20">
    <property type="entry name" value="Ankyrin repeat-containing domain"/>
    <property type="match status" value="1"/>
</dbReference>
<gene>
    <name evidence="5" type="ORF">GCM10007424_00950</name>
</gene>
<feature type="chain" id="PRO_5045283177" description="Ankyrin repeat domain-containing protein" evidence="4">
    <location>
        <begin position="22"/>
        <end position="129"/>
    </location>
</feature>
<dbReference type="RefSeq" id="WP_188619259.1">
    <property type="nucleotide sequence ID" value="NZ_BMJE01000001.1"/>
</dbReference>
<dbReference type="InterPro" id="IPR036770">
    <property type="entry name" value="Ankyrin_rpt-contain_sf"/>
</dbReference>
<evidence type="ECO:0000256" key="4">
    <source>
        <dbReference type="SAM" id="SignalP"/>
    </source>
</evidence>
<dbReference type="Pfam" id="PF12796">
    <property type="entry name" value="Ank_2"/>
    <property type="match status" value="1"/>
</dbReference>
<keyword evidence="6" id="KW-1185">Reference proteome</keyword>
<accession>A0ABQ1JC50</accession>
<comment type="caution">
    <text evidence="5">The sequence shown here is derived from an EMBL/GenBank/DDBJ whole genome shotgun (WGS) entry which is preliminary data.</text>
</comment>
<keyword evidence="4" id="KW-0732">Signal</keyword>
<evidence type="ECO:0000256" key="2">
    <source>
        <dbReference type="ARBA" id="ARBA00023043"/>
    </source>
</evidence>
<dbReference type="InterPro" id="IPR002110">
    <property type="entry name" value="Ankyrin_rpt"/>
</dbReference>
<organism evidence="5 6">
    <name type="scientific">Flavobacterium suaedae</name>
    <dbReference type="NCBI Taxonomy" id="1767027"/>
    <lineage>
        <taxon>Bacteria</taxon>
        <taxon>Pseudomonadati</taxon>
        <taxon>Bacteroidota</taxon>
        <taxon>Flavobacteriia</taxon>
        <taxon>Flavobacteriales</taxon>
        <taxon>Flavobacteriaceae</taxon>
        <taxon>Flavobacterium</taxon>
    </lineage>
</organism>
<evidence type="ECO:0008006" key="7">
    <source>
        <dbReference type="Google" id="ProtNLM"/>
    </source>
</evidence>